<evidence type="ECO:0000256" key="2">
    <source>
        <dbReference type="ARBA" id="ARBA00023002"/>
    </source>
</evidence>
<dbReference type="Pfam" id="PF25137">
    <property type="entry name" value="ADH_Fe_C"/>
    <property type="match status" value="1"/>
</dbReference>
<dbReference type="Gene3D" id="1.20.1090.10">
    <property type="entry name" value="Dehydroquinate synthase-like - alpha domain"/>
    <property type="match status" value="1"/>
</dbReference>
<dbReference type="InterPro" id="IPR039697">
    <property type="entry name" value="Alcohol_dehydrogenase_Fe"/>
</dbReference>
<dbReference type="STRING" id="270498.CHK_3207"/>
<dbReference type="Proteomes" id="UP000034076">
    <property type="component" value="Unassembled WGS sequence"/>
</dbReference>
<evidence type="ECO:0000313" key="6">
    <source>
        <dbReference type="Proteomes" id="UP000034076"/>
    </source>
</evidence>
<comment type="caution">
    <text evidence="5">The sequence shown here is derived from an EMBL/GenBank/DDBJ whole genome shotgun (WGS) entry which is preliminary data.</text>
</comment>
<keyword evidence="2 5" id="KW-0560">Oxidoreductase</keyword>
<dbReference type="InterPro" id="IPR056798">
    <property type="entry name" value="ADH_Fe_C"/>
</dbReference>
<dbReference type="AlphaFoldDB" id="A0A0M2NGE1"/>
<accession>A0A0M2NGE1</accession>
<dbReference type="Gene3D" id="3.40.50.1970">
    <property type="match status" value="1"/>
</dbReference>
<dbReference type="EMBL" id="LAYJ01000134">
    <property type="protein sequence ID" value="KKI49355.1"/>
    <property type="molecule type" value="Genomic_DNA"/>
</dbReference>
<dbReference type="RefSeq" id="WP_046444958.1">
    <property type="nucleotide sequence ID" value="NZ_CAUERS010000045.1"/>
</dbReference>
<dbReference type="GO" id="GO:0046872">
    <property type="term" value="F:metal ion binding"/>
    <property type="evidence" value="ECO:0007669"/>
    <property type="project" value="InterPro"/>
</dbReference>
<dbReference type="PATRIC" id="fig|270498.16.peg.2457"/>
<proteinExistence type="inferred from homology"/>
<dbReference type="PANTHER" id="PTHR11496:SF102">
    <property type="entry name" value="ALCOHOL DEHYDROGENASE 4"/>
    <property type="match status" value="1"/>
</dbReference>
<dbReference type="OrthoDB" id="9804734at2"/>
<dbReference type="EC" id="1.1.1.1" evidence="5"/>
<dbReference type="SUPFAM" id="SSF56796">
    <property type="entry name" value="Dehydroquinate synthase-like"/>
    <property type="match status" value="1"/>
</dbReference>
<evidence type="ECO:0000259" key="3">
    <source>
        <dbReference type="Pfam" id="PF00465"/>
    </source>
</evidence>
<organism evidence="5 6">
    <name type="scientific">Christensenella hongkongensis</name>
    <dbReference type="NCBI Taxonomy" id="270498"/>
    <lineage>
        <taxon>Bacteria</taxon>
        <taxon>Bacillati</taxon>
        <taxon>Bacillota</taxon>
        <taxon>Clostridia</taxon>
        <taxon>Christensenellales</taxon>
        <taxon>Christensenellaceae</taxon>
        <taxon>Christensenella</taxon>
    </lineage>
</organism>
<dbReference type="PANTHER" id="PTHR11496">
    <property type="entry name" value="ALCOHOL DEHYDROGENASE"/>
    <property type="match status" value="1"/>
</dbReference>
<gene>
    <name evidence="5" type="ORF">CHK_3207</name>
</gene>
<sequence length="370" mass="41009">MKQLAIKPVIHAFDTCKEFCEAFEIGEGDLIITNEYIFNPLFTDLGIKADVMYQEKYGTGEPSDEMAEAMYADMKADYKRIIAIGGGTIIDISKIFALKNVSPILDLYDGKAEIIKDKELVLVPTTCGTGSEVTNLSILELKSRHTKLGLGLDEMYADSAVMVPELLKGLPFKFFATSSIDALIHALESSLSPEATPYTEMFGYEAIKIILNGYKEIAKNGEDARIPLLKDFLIASNYAGIAFGNAGCAAVHAMSYPLGGTYHVPHGEANYCLLIGVFKAYMELDPNGKIKKLNKFIADILGCGEEVVYAELEKLLNKILQCRPLHEYGVTKEDLDVFTDTVMTKQGRLMARNYATLDRDKVYEIYSKLF</sequence>
<protein>
    <submittedName>
        <fullName evidence="5">Alcohol dehydrogenase</fullName>
        <ecNumber evidence="5">1.1.1.1</ecNumber>
    </submittedName>
</protein>
<dbReference type="CDD" id="cd14860">
    <property type="entry name" value="4HBD_NAD"/>
    <property type="match status" value="1"/>
</dbReference>
<reference evidence="5 6" key="1">
    <citation type="submission" date="2015-04" db="EMBL/GenBank/DDBJ databases">
        <title>Draft genome sequence of bacteremic isolate Catabacter hongkongensis type strain HKU16T.</title>
        <authorList>
            <person name="Lau S.K."/>
            <person name="Teng J.L."/>
            <person name="Huang Y."/>
            <person name="Curreem S.O."/>
            <person name="Tsui S.K."/>
            <person name="Woo P.C."/>
        </authorList>
    </citation>
    <scope>NUCLEOTIDE SEQUENCE [LARGE SCALE GENOMIC DNA]</scope>
    <source>
        <strain evidence="5 6">HKU16</strain>
    </source>
</reference>
<evidence type="ECO:0000256" key="1">
    <source>
        <dbReference type="ARBA" id="ARBA00007358"/>
    </source>
</evidence>
<evidence type="ECO:0000313" key="5">
    <source>
        <dbReference type="EMBL" id="KKI49355.1"/>
    </source>
</evidence>
<evidence type="ECO:0000259" key="4">
    <source>
        <dbReference type="Pfam" id="PF25137"/>
    </source>
</evidence>
<name>A0A0M2NGE1_9FIRM</name>
<feature type="domain" description="Fe-containing alcohol dehydrogenase-like C-terminal" evidence="4">
    <location>
        <begin position="176"/>
        <end position="369"/>
    </location>
</feature>
<dbReference type="InterPro" id="IPR001670">
    <property type="entry name" value="ADH_Fe/GldA"/>
</dbReference>
<comment type="similarity">
    <text evidence="1">Belongs to the iron-containing alcohol dehydrogenase family.</text>
</comment>
<dbReference type="GO" id="GO:0004022">
    <property type="term" value="F:alcohol dehydrogenase (NAD+) activity"/>
    <property type="evidence" value="ECO:0007669"/>
    <property type="project" value="UniProtKB-EC"/>
</dbReference>
<feature type="domain" description="Alcohol dehydrogenase iron-type/glycerol dehydrogenase GldA" evidence="3">
    <location>
        <begin position="30"/>
        <end position="162"/>
    </location>
</feature>
<dbReference type="Pfam" id="PF00465">
    <property type="entry name" value="Fe-ADH"/>
    <property type="match status" value="1"/>
</dbReference>
<keyword evidence="6" id="KW-1185">Reference proteome</keyword>